<evidence type="ECO:0000313" key="4">
    <source>
        <dbReference type="Proteomes" id="UP000264310"/>
    </source>
</evidence>
<reference evidence="3 4" key="1">
    <citation type="submission" date="2018-08" db="EMBL/GenBank/DDBJ databases">
        <title>Fulvimarina sp. 85, whole genome shotgun sequence.</title>
        <authorList>
            <person name="Tuo L."/>
        </authorList>
    </citation>
    <scope>NUCLEOTIDE SEQUENCE [LARGE SCALE GENOMIC DNA]</scope>
    <source>
        <strain evidence="3 4">85</strain>
    </source>
</reference>
<proteinExistence type="predicted"/>
<name>A0A371X5I6_9HYPH</name>
<dbReference type="Proteomes" id="UP000264310">
    <property type="component" value="Unassembled WGS sequence"/>
</dbReference>
<evidence type="ECO:0000259" key="2">
    <source>
        <dbReference type="Pfam" id="PF11412"/>
    </source>
</evidence>
<dbReference type="AlphaFoldDB" id="A0A371X5I6"/>
<organism evidence="3 4">
    <name type="scientific">Fulvimarina endophytica</name>
    <dbReference type="NCBI Taxonomy" id="2293836"/>
    <lineage>
        <taxon>Bacteria</taxon>
        <taxon>Pseudomonadati</taxon>
        <taxon>Pseudomonadota</taxon>
        <taxon>Alphaproteobacteria</taxon>
        <taxon>Hyphomicrobiales</taxon>
        <taxon>Aurantimonadaceae</taxon>
        <taxon>Fulvimarina</taxon>
    </lineage>
</organism>
<keyword evidence="4" id="KW-1185">Reference proteome</keyword>
<gene>
    <name evidence="3" type="ORF">DYI37_08190</name>
</gene>
<feature type="domain" description="Thiol:disulfide interchange protein DsbD N-terminal" evidence="2">
    <location>
        <begin position="109"/>
        <end position="217"/>
    </location>
</feature>
<accession>A0A371X5I6</accession>
<feature type="region of interest" description="Disordered" evidence="1">
    <location>
        <begin position="1"/>
        <end position="27"/>
    </location>
</feature>
<comment type="caution">
    <text evidence="3">The sequence shown here is derived from an EMBL/GenBank/DDBJ whole genome shotgun (WGS) entry which is preliminary data.</text>
</comment>
<protein>
    <recommendedName>
        <fullName evidence="2">Thiol:disulfide interchange protein DsbD N-terminal domain-containing protein</fullName>
    </recommendedName>
</protein>
<evidence type="ECO:0000313" key="3">
    <source>
        <dbReference type="EMBL" id="RFC64304.1"/>
    </source>
</evidence>
<evidence type="ECO:0000256" key="1">
    <source>
        <dbReference type="SAM" id="MobiDB-lite"/>
    </source>
</evidence>
<dbReference type="EMBL" id="QURL01000003">
    <property type="protein sequence ID" value="RFC64304.1"/>
    <property type="molecule type" value="Genomic_DNA"/>
</dbReference>
<dbReference type="InterPro" id="IPR028250">
    <property type="entry name" value="DsbDN"/>
</dbReference>
<dbReference type="Pfam" id="PF11412">
    <property type="entry name" value="DsbD_N"/>
    <property type="match status" value="1"/>
</dbReference>
<sequence length="338" mass="35096">MAPRRPSGPAFPPATAAEPRPRSRDIRYDIEEPGPCFGPIGRAEAGRHAERITIMFATLSRRPASLALLAVSLSILGPAGLASKALAFGPESASPVADLRLIASEPGPGGRIEGVLRIDLEEGWKTYWLDPGPSGIPPRIDVAAGPDAGTTTLFAPIPHRFGEDLARANGYDADVDLPFVLEPRTAKTGEKADQGPVTAEVFIGVCREICVPVQASLKAESGENGDGDGDGAIAAAFERLPVPLSPGTVTARIEGDSLLVGLSGTRSVSDAFVLGPKGWYFGEPGEPSRSAGQTVFRVPIEERPKAKAKADAGPGDALPLEVLFADGGKGLSATVEAR</sequence>